<reference evidence="3" key="1">
    <citation type="submission" date="2021-06" db="EMBL/GenBank/DDBJ databases">
        <title>Parelaphostrongylus tenuis whole genome reference sequence.</title>
        <authorList>
            <person name="Garwood T.J."/>
            <person name="Larsen P.A."/>
            <person name="Fountain-Jones N.M."/>
            <person name="Garbe J.R."/>
            <person name="Macchietto M.G."/>
            <person name="Kania S.A."/>
            <person name="Gerhold R.W."/>
            <person name="Richards J.E."/>
            <person name="Wolf T.M."/>
        </authorList>
    </citation>
    <scope>NUCLEOTIDE SEQUENCE</scope>
    <source>
        <strain evidence="3">MNPRO001-30</strain>
        <tissue evidence="3">Meninges</tissue>
    </source>
</reference>
<evidence type="ECO:0000256" key="2">
    <source>
        <dbReference type="SAM" id="MobiDB-lite"/>
    </source>
</evidence>
<comment type="caution">
    <text evidence="3">The sequence shown here is derived from an EMBL/GenBank/DDBJ whole genome shotgun (WGS) entry which is preliminary data.</text>
</comment>
<evidence type="ECO:0000256" key="1">
    <source>
        <dbReference type="SAM" id="Coils"/>
    </source>
</evidence>
<dbReference type="Proteomes" id="UP001196413">
    <property type="component" value="Unassembled WGS sequence"/>
</dbReference>
<accession>A0AAD5R6P3</accession>
<protein>
    <submittedName>
        <fullName evidence="3">Uncharacterized protein</fullName>
    </submittedName>
</protein>
<keyword evidence="1" id="KW-0175">Coiled coil</keyword>
<dbReference type="AlphaFoldDB" id="A0AAD5R6P3"/>
<feature type="coiled-coil region" evidence="1">
    <location>
        <begin position="211"/>
        <end position="287"/>
    </location>
</feature>
<proteinExistence type="predicted"/>
<dbReference type="EMBL" id="JAHQIW010006854">
    <property type="protein sequence ID" value="KAJ1370753.1"/>
    <property type="molecule type" value="Genomic_DNA"/>
</dbReference>
<feature type="region of interest" description="Disordered" evidence="2">
    <location>
        <begin position="1"/>
        <end position="34"/>
    </location>
</feature>
<keyword evidence="4" id="KW-1185">Reference proteome</keyword>
<organism evidence="3 4">
    <name type="scientific">Parelaphostrongylus tenuis</name>
    <name type="common">Meningeal worm</name>
    <dbReference type="NCBI Taxonomy" id="148309"/>
    <lineage>
        <taxon>Eukaryota</taxon>
        <taxon>Metazoa</taxon>
        <taxon>Ecdysozoa</taxon>
        <taxon>Nematoda</taxon>
        <taxon>Chromadorea</taxon>
        <taxon>Rhabditida</taxon>
        <taxon>Rhabditina</taxon>
        <taxon>Rhabditomorpha</taxon>
        <taxon>Strongyloidea</taxon>
        <taxon>Metastrongylidae</taxon>
        <taxon>Parelaphostrongylus</taxon>
    </lineage>
</organism>
<sequence length="294" mass="32928">MKASQTTGRSEAASDEASKNRSETTVVPESGEHCSFSVCAPTDTSLSSGSGVTLDDVLRCQSETRDMLERVITSLNSMKKSQPKTDDQICKNEQVLETGIGNQVEPSPMKQEILNLQEQLYSRGLEVDLRTEALTKANAELEAAYRRIADLTESLNSLSDQNKELSEKLDETYALLVAERERVAVAEGQVRSIQSGNGYPVTNEQMVIREMQEKAAYAQTLESKLEEVTNQLSTLTKSCEDKDMELKTHAEIINVLKEEDQEARREIAEKERRIKELEKMIEKMALDRAEVNNC</sequence>
<evidence type="ECO:0000313" key="3">
    <source>
        <dbReference type="EMBL" id="KAJ1370753.1"/>
    </source>
</evidence>
<name>A0AAD5R6P3_PARTN</name>
<gene>
    <name evidence="3" type="ORF">KIN20_032559</name>
</gene>
<feature type="coiled-coil region" evidence="1">
    <location>
        <begin position="134"/>
        <end position="175"/>
    </location>
</feature>
<evidence type="ECO:0000313" key="4">
    <source>
        <dbReference type="Proteomes" id="UP001196413"/>
    </source>
</evidence>